<comment type="caution">
    <text evidence="1">The sequence shown here is derived from an EMBL/GenBank/DDBJ whole genome shotgun (WGS) entry which is preliminary data.</text>
</comment>
<accession>A0AAQ1ZHR5</accession>
<gene>
    <name evidence="1" type="ORF">NCTC13063_00380</name>
</gene>
<dbReference type="Proteomes" id="UP000255283">
    <property type="component" value="Unassembled WGS sequence"/>
</dbReference>
<reference evidence="1 2" key="1">
    <citation type="submission" date="2018-06" db="EMBL/GenBank/DDBJ databases">
        <authorList>
            <consortium name="Pathogen Informatics"/>
            <person name="Doyle S."/>
        </authorList>
    </citation>
    <scope>NUCLEOTIDE SEQUENCE [LARGE SCALE GENOMIC DNA]</scope>
    <source>
        <strain evidence="1 2">NCTC13063</strain>
    </source>
</reference>
<name>A0AAQ1ZHR5_9BACT</name>
<evidence type="ECO:0000313" key="2">
    <source>
        <dbReference type="Proteomes" id="UP000255283"/>
    </source>
</evidence>
<organism evidence="1 2">
    <name type="scientific">Segatella buccae</name>
    <dbReference type="NCBI Taxonomy" id="28126"/>
    <lineage>
        <taxon>Bacteria</taxon>
        <taxon>Pseudomonadati</taxon>
        <taxon>Bacteroidota</taxon>
        <taxon>Bacteroidia</taxon>
        <taxon>Bacteroidales</taxon>
        <taxon>Prevotellaceae</taxon>
        <taxon>Segatella</taxon>
    </lineage>
</organism>
<evidence type="ECO:0000313" key="1">
    <source>
        <dbReference type="EMBL" id="SUB79123.1"/>
    </source>
</evidence>
<dbReference type="EMBL" id="UGTJ01000001">
    <property type="protein sequence ID" value="SUB79123.1"/>
    <property type="molecule type" value="Genomic_DNA"/>
</dbReference>
<sequence>MHIKKRRKSIGMTNPLTSCTIEARKNPIPLDEYYRPYFDKYFRH</sequence>
<protein>
    <submittedName>
        <fullName evidence="1">Uncharacterized protein</fullName>
    </submittedName>
</protein>
<dbReference type="AlphaFoldDB" id="A0AAQ1ZHR5"/>
<proteinExistence type="predicted"/>